<dbReference type="InterPro" id="IPR011333">
    <property type="entry name" value="SKP1/BTB/POZ_sf"/>
</dbReference>
<dbReference type="Pfam" id="PF00651">
    <property type="entry name" value="BTB"/>
    <property type="match status" value="1"/>
</dbReference>
<accession>A0A2I0I0H5</accession>
<reference evidence="3 4" key="1">
    <citation type="submission" date="2017-11" db="EMBL/GenBank/DDBJ databases">
        <title>De-novo sequencing of pomegranate (Punica granatum L.) genome.</title>
        <authorList>
            <person name="Akparov Z."/>
            <person name="Amiraslanov A."/>
            <person name="Hajiyeva S."/>
            <person name="Abbasov M."/>
            <person name="Kaur K."/>
            <person name="Hamwieh A."/>
            <person name="Solovyev V."/>
            <person name="Salamov A."/>
            <person name="Braich B."/>
            <person name="Kosarev P."/>
            <person name="Mahmoud A."/>
            <person name="Hajiyev E."/>
            <person name="Babayeva S."/>
            <person name="Izzatullayeva V."/>
            <person name="Mammadov A."/>
            <person name="Mammadov A."/>
            <person name="Sharifova S."/>
            <person name="Ojaghi J."/>
            <person name="Eynullazada K."/>
            <person name="Bayramov B."/>
            <person name="Abdulazimova A."/>
            <person name="Shahmuradov I."/>
        </authorList>
    </citation>
    <scope>NUCLEOTIDE SEQUENCE [LARGE SCALE GENOMIC DNA]</scope>
    <source>
        <strain evidence="4">cv. AG2017</strain>
        <tissue evidence="3">Leaf</tissue>
    </source>
</reference>
<dbReference type="UniPathway" id="UPA00143"/>
<evidence type="ECO:0000313" key="3">
    <source>
        <dbReference type="EMBL" id="PKI37452.1"/>
    </source>
</evidence>
<dbReference type="STRING" id="22663.A0A2I0I0H5"/>
<comment type="pathway">
    <text evidence="1">Protein modification; protein ubiquitination.</text>
</comment>
<dbReference type="PANTHER" id="PTHR46710">
    <property type="entry name" value="ARM REPEAT PROTEIN INTERACTING WITH ABF2"/>
    <property type="match status" value="1"/>
</dbReference>
<dbReference type="InterPro" id="IPR000210">
    <property type="entry name" value="BTB/POZ_dom"/>
</dbReference>
<name>A0A2I0I0H5_PUNGR</name>
<protein>
    <recommendedName>
        <fullName evidence="2">BTB domain-containing protein</fullName>
    </recommendedName>
</protein>
<evidence type="ECO:0000313" key="4">
    <source>
        <dbReference type="Proteomes" id="UP000233551"/>
    </source>
</evidence>
<evidence type="ECO:0000259" key="2">
    <source>
        <dbReference type="Pfam" id="PF00651"/>
    </source>
</evidence>
<organism evidence="3 4">
    <name type="scientific">Punica granatum</name>
    <name type="common">Pomegranate</name>
    <dbReference type="NCBI Taxonomy" id="22663"/>
    <lineage>
        <taxon>Eukaryota</taxon>
        <taxon>Viridiplantae</taxon>
        <taxon>Streptophyta</taxon>
        <taxon>Embryophyta</taxon>
        <taxon>Tracheophyta</taxon>
        <taxon>Spermatophyta</taxon>
        <taxon>Magnoliopsida</taxon>
        <taxon>eudicotyledons</taxon>
        <taxon>Gunneridae</taxon>
        <taxon>Pentapetalae</taxon>
        <taxon>rosids</taxon>
        <taxon>malvids</taxon>
        <taxon>Myrtales</taxon>
        <taxon>Lythraceae</taxon>
        <taxon>Punica</taxon>
    </lineage>
</organism>
<keyword evidence="4" id="KW-1185">Reference proteome</keyword>
<evidence type="ECO:0000256" key="1">
    <source>
        <dbReference type="ARBA" id="ARBA00004906"/>
    </source>
</evidence>
<dbReference type="Proteomes" id="UP000233551">
    <property type="component" value="Unassembled WGS sequence"/>
</dbReference>
<sequence length="217" mass="23989">MPKSVQKQVAAALAHIRCLMDQHVIFLENKGPHPRTLRLNFLIKMLCSSVEDQQVTGARALTALANRATYLIPDESAASSSTSKAKDYTLTECAHSPQMHFVLCSTGIIEFLYAGSVDITITMAYDVLVAADQYLLKELKEKCEQVFAQVYFAKALVPPNHPSPGNVVLRKVLKCSLRINHRLCLSQWLGPSSHAVKQKEAFVLCSFGRFGLPSLSK</sequence>
<dbReference type="EMBL" id="PGOL01004384">
    <property type="protein sequence ID" value="PKI37452.1"/>
    <property type="molecule type" value="Genomic_DNA"/>
</dbReference>
<dbReference type="PANTHER" id="PTHR46710:SF1">
    <property type="entry name" value="ARM REPEAT PROTEIN INTERACTING WITH ABF2"/>
    <property type="match status" value="1"/>
</dbReference>
<proteinExistence type="predicted"/>
<comment type="caution">
    <text evidence="3">The sequence shown here is derived from an EMBL/GenBank/DDBJ whole genome shotgun (WGS) entry which is preliminary data.</text>
</comment>
<feature type="domain" description="BTB" evidence="2">
    <location>
        <begin position="108"/>
        <end position="147"/>
    </location>
</feature>
<dbReference type="AlphaFoldDB" id="A0A2I0I0H5"/>
<dbReference type="InterPro" id="IPR044282">
    <property type="entry name" value="ABAP1/ARIA"/>
</dbReference>
<dbReference type="Gene3D" id="3.30.710.10">
    <property type="entry name" value="Potassium Channel Kv1.1, Chain A"/>
    <property type="match status" value="1"/>
</dbReference>
<gene>
    <name evidence="3" type="ORF">CRG98_042149</name>
</gene>
<dbReference type="GO" id="GO:0016567">
    <property type="term" value="P:protein ubiquitination"/>
    <property type="evidence" value="ECO:0007669"/>
    <property type="project" value="UniProtKB-UniPathway"/>
</dbReference>
<dbReference type="SUPFAM" id="SSF54695">
    <property type="entry name" value="POZ domain"/>
    <property type="match status" value="1"/>
</dbReference>